<feature type="transmembrane region" description="Helical" evidence="1">
    <location>
        <begin position="32"/>
        <end position="54"/>
    </location>
</feature>
<name>A0A2P2BQW9_9FIRM</name>
<feature type="transmembrane region" description="Helical" evidence="1">
    <location>
        <begin position="133"/>
        <end position="153"/>
    </location>
</feature>
<keyword evidence="1" id="KW-0472">Membrane</keyword>
<feature type="transmembrane region" description="Helical" evidence="1">
    <location>
        <begin position="263"/>
        <end position="286"/>
    </location>
</feature>
<protein>
    <submittedName>
        <fullName evidence="3">CAAX amino terminal protease protein</fullName>
    </submittedName>
</protein>
<feature type="transmembrane region" description="Helical" evidence="1">
    <location>
        <begin position="200"/>
        <end position="227"/>
    </location>
</feature>
<dbReference type="RefSeq" id="WP_166505331.1">
    <property type="nucleotide sequence ID" value="NZ_JAKNTL010000007.1"/>
</dbReference>
<keyword evidence="1" id="KW-1133">Transmembrane helix</keyword>
<dbReference type="PANTHER" id="PTHR35797">
    <property type="entry name" value="PROTEASE-RELATED"/>
    <property type="match status" value="1"/>
</dbReference>
<evidence type="ECO:0000313" key="4">
    <source>
        <dbReference type="Proteomes" id="UP000245695"/>
    </source>
</evidence>
<keyword evidence="3" id="KW-0378">Hydrolase</keyword>
<evidence type="ECO:0000313" key="3">
    <source>
        <dbReference type="EMBL" id="CEI72753.1"/>
    </source>
</evidence>
<sequence>MKKVNIFLLITFFLTWSITFIIFKSGGLTGPFASIGLILCMMMPALSVLITTLITKSSFKEIWIKPNFKKNIKYYFIGYFSPVILIILGSALYFIIFPSHLDLSMNNGVENLKLQLQSLGQALPSDLELKSAMIIQLFVGIFLSPILNFIPCLGEELGWRGYLLPKLIENNSYFKSSLIAGVIWGIWHAPMIAMGHNYGVGYIGAPFIGIFAMVVFCIMTGAIFNYITIKTKSCIPATFAHGSLNGFASAGVIFLSIPNPNMFIGPAPVGIIGGFFFIVVGAICLLKTKKLDEENIETKTKA</sequence>
<dbReference type="AlphaFoldDB" id="A0A2P2BQW9"/>
<keyword evidence="1" id="KW-0812">Transmembrane</keyword>
<feature type="transmembrane region" description="Helical" evidence="1">
    <location>
        <begin position="173"/>
        <end position="194"/>
    </location>
</feature>
<dbReference type="GO" id="GO:0080120">
    <property type="term" value="P:CAAX-box protein maturation"/>
    <property type="evidence" value="ECO:0007669"/>
    <property type="project" value="UniProtKB-ARBA"/>
</dbReference>
<dbReference type="InterPro" id="IPR003675">
    <property type="entry name" value="Rce1/LyrA-like_dom"/>
</dbReference>
<dbReference type="InterPro" id="IPR042150">
    <property type="entry name" value="MmRce1-like"/>
</dbReference>
<dbReference type="EMBL" id="LN650648">
    <property type="protein sequence ID" value="CEI72753.1"/>
    <property type="molecule type" value="Genomic_DNA"/>
</dbReference>
<evidence type="ECO:0000259" key="2">
    <source>
        <dbReference type="Pfam" id="PF02517"/>
    </source>
</evidence>
<gene>
    <name evidence="3" type="ORF">FRIFI_1217</name>
</gene>
<dbReference type="Pfam" id="PF02517">
    <property type="entry name" value="Rce1-like"/>
    <property type="match status" value="1"/>
</dbReference>
<organism evidence="3 4">
    <name type="scientific">Romboutsia hominis</name>
    <dbReference type="NCBI Taxonomy" id="1507512"/>
    <lineage>
        <taxon>Bacteria</taxon>
        <taxon>Bacillati</taxon>
        <taxon>Bacillota</taxon>
        <taxon>Clostridia</taxon>
        <taxon>Peptostreptococcales</taxon>
        <taxon>Peptostreptococcaceae</taxon>
        <taxon>Romboutsia</taxon>
    </lineage>
</organism>
<dbReference type="KEGG" id="rhom:FRIFI_1217"/>
<feature type="transmembrane region" description="Helical" evidence="1">
    <location>
        <begin position="239"/>
        <end position="257"/>
    </location>
</feature>
<evidence type="ECO:0000256" key="1">
    <source>
        <dbReference type="SAM" id="Phobius"/>
    </source>
</evidence>
<accession>A0A2P2BQW9</accession>
<feature type="transmembrane region" description="Helical" evidence="1">
    <location>
        <begin position="74"/>
        <end position="96"/>
    </location>
</feature>
<feature type="transmembrane region" description="Helical" evidence="1">
    <location>
        <begin position="7"/>
        <end position="26"/>
    </location>
</feature>
<keyword evidence="4" id="KW-1185">Reference proteome</keyword>
<dbReference type="PANTHER" id="PTHR35797:SF1">
    <property type="entry name" value="PROTEASE"/>
    <property type="match status" value="1"/>
</dbReference>
<proteinExistence type="predicted"/>
<dbReference type="GO" id="GO:0004175">
    <property type="term" value="F:endopeptidase activity"/>
    <property type="evidence" value="ECO:0007669"/>
    <property type="project" value="UniProtKB-ARBA"/>
</dbReference>
<reference evidence="3 4" key="1">
    <citation type="submission" date="2014-09" db="EMBL/GenBank/DDBJ databases">
        <authorList>
            <person name="Hornung B.V."/>
        </authorList>
    </citation>
    <scope>NUCLEOTIDE SEQUENCE [LARGE SCALE GENOMIC DNA]</scope>
    <source>
        <strain evidence="3 4">FRIFI</strain>
    </source>
</reference>
<dbReference type="Proteomes" id="UP000245695">
    <property type="component" value="Chromosome 1"/>
</dbReference>
<dbReference type="GO" id="GO:0006508">
    <property type="term" value="P:proteolysis"/>
    <property type="evidence" value="ECO:0007669"/>
    <property type="project" value="UniProtKB-KW"/>
</dbReference>
<keyword evidence="3" id="KW-0645">Protease</keyword>
<feature type="domain" description="CAAX prenyl protease 2/Lysostaphin resistance protein A-like" evidence="2">
    <location>
        <begin position="142"/>
        <end position="246"/>
    </location>
</feature>